<dbReference type="EMBL" id="CAXHTA020000007">
    <property type="protein sequence ID" value="CAL5222429.1"/>
    <property type="molecule type" value="Genomic_DNA"/>
</dbReference>
<evidence type="ECO:0000313" key="1">
    <source>
        <dbReference type="EMBL" id="CAL5222429.1"/>
    </source>
</evidence>
<dbReference type="Proteomes" id="UP001497392">
    <property type="component" value="Unassembled WGS sequence"/>
</dbReference>
<keyword evidence="2" id="KW-1185">Reference proteome</keyword>
<evidence type="ECO:0000313" key="2">
    <source>
        <dbReference type="Proteomes" id="UP001497392"/>
    </source>
</evidence>
<dbReference type="Gene3D" id="3.40.50.720">
    <property type="entry name" value="NAD(P)-binding Rossmann-like Domain"/>
    <property type="match status" value="2"/>
</dbReference>
<proteinExistence type="predicted"/>
<comment type="caution">
    <text evidence="1">The sequence shown here is derived from an EMBL/GenBank/DDBJ whole genome shotgun (WGS) entry which is preliminary data.</text>
</comment>
<reference evidence="1 2" key="1">
    <citation type="submission" date="2024-06" db="EMBL/GenBank/DDBJ databases">
        <authorList>
            <person name="Kraege A."/>
            <person name="Thomma B."/>
        </authorList>
    </citation>
    <scope>NUCLEOTIDE SEQUENCE [LARGE SCALE GENOMIC DNA]</scope>
</reference>
<organism evidence="1 2">
    <name type="scientific">Coccomyxa viridis</name>
    <dbReference type="NCBI Taxonomy" id="1274662"/>
    <lineage>
        <taxon>Eukaryota</taxon>
        <taxon>Viridiplantae</taxon>
        <taxon>Chlorophyta</taxon>
        <taxon>core chlorophytes</taxon>
        <taxon>Trebouxiophyceae</taxon>
        <taxon>Trebouxiophyceae incertae sedis</taxon>
        <taxon>Coccomyxaceae</taxon>
        <taxon>Coccomyxa</taxon>
    </lineage>
</organism>
<protein>
    <submittedName>
        <fullName evidence="1">G4791 protein</fullName>
    </submittedName>
</protein>
<accession>A0ABP1FR61</accession>
<name>A0ABP1FR61_9CHLO</name>
<sequence length="163" mass="17451">MRRRLDVFQKEPPPADNPLVGRLDVVCTPHLGASTRKVQEGVALEIAEAVMAALSGELAATAVNSRMVSAEVPAEQPFVALAQGLGTAAVQLVGNHGFTDVHLTYNTNCGGDSLCIWDSQGHFLAPVELAQHTKLSEAETLTRQIPSSHLMPADYTFEIHHAC</sequence>
<gene>
    <name evidence="1" type="primary">g4791</name>
    <name evidence="1" type="ORF">VP750_LOCUS4088</name>
</gene>